<dbReference type="InterPro" id="IPR050491">
    <property type="entry name" value="AmpC-like"/>
</dbReference>
<dbReference type="PANTHER" id="PTHR46825:SF7">
    <property type="entry name" value="D-ALANYL-D-ALANINE CARBOXYPEPTIDASE"/>
    <property type="match status" value="1"/>
</dbReference>
<evidence type="ECO:0000313" key="4">
    <source>
        <dbReference type="Proteomes" id="UP000827138"/>
    </source>
</evidence>
<dbReference type="PANTHER" id="PTHR46825">
    <property type="entry name" value="D-ALANYL-D-ALANINE-CARBOXYPEPTIDASE/ENDOPEPTIDASE AMPH"/>
    <property type="match status" value="1"/>
</dbReference>
<dbReference type="RefSeq" id="WP_220647555.1">
    <property type="nucleotide sequence ID" value="NZ_CP080647.1"/>
</dbReference>
<keyword evidence="4" id="KW-1185">Reference proteome</keyword>
<evidence type="ECO:0000256" key="1">
    <source>
        <dbReference type="SAM" id="SignalP"/>
    </source>
</evidence>
<sequence length="417" mass="44010">MPSTKNAESPKSPKSTGRALIAAALLLGVAAGPTVLPATAATATATADTAFARSQSQAQSPPRADPGLAAAMEAAIAGLPSADATAALVRVGGSEGVWRGSSGVHDLATGRAADPKGRFRAGSVTKVFTAALVLRMAAEGKVDLDRSARSYLPELVPASYDGVTVRQLLNHTHGIPAPDFPWTTVEGAYANRFRVHDPEEMVRSATAKEREFAPGARQHYLNIGYTVAGLIVERVTGDSYEDQVARHVLKPLGLRDTYFPGADPRIVGPHNHGYQRMTLDDGTTGLRDVTVWGATDGWAAGDIVSTTADLERFTKALFRGRVVPRGPVLEEMFTVPDVTDHRTGKPAEYAVGLARKVLGGREVWGKTGGRWGYNSAIASTRDGSRTLVYGVNSTDAKASTMNQVAMNVMVAAYGMPS</sequence>
<accession>A0ABX8XRX1</accession>
<dbReference type="Gene3D" id="3.40.710.10">
    <property type="entry name" value="DD-peptidase/beta-lactamase superfamily"/>
    <property type="match status" value="1"/>
</dbReference>
<dbReference type="InterPro" id="IPR012338">
    <property type="entry name" value="Beta-lactam/transpept-like"/>
</dbReference>
<dbReference type="Pfam" id="PF00144">
    <property type="entry name" value="Beta-lactamase"/>
    <property type="match status" value="1"/>
</dbReference>
<reference evidence="3 4" key="1">
    <citation type="submission" date="2021-08" db="EMBL/GenBank/DDBJ databases">
        <authorList>
            <person name="Ping M."/>
        </authorList>
    </citation>
    <scope>NUCLEOTIDE SEQUENCE [LARGE SCALE GENOMIC DNA]</scope>
    <source>
        <strain evidence="3 4">MG28</strain>
    </source>
</reference>
<feature type="chain" id="PRO_5046327503" evidence="1">
    <location>
        <begin position="41"/>
        <end position="417"/>
    </location>
</feature>
<organism evidence="3 4">
    <name type="scientific">Streptomyces akebiae</name>
    <dbReference type="NCBI Taxonomy" id="2865673"/>
    <lineage>
        <taxon>Bacteria</taxon>
        <taxon>Bacillati</taxon>
        <taxon>Actinomycetota</taxon>
        <taxon>Actinomycetes</taxon>
        <taxon>Kitasatosporales</taxon>
        <taxon>Streptomycetaceae</taxon>
        <taxon>Streptomyces</taxon>
    </lineage>
</organism>
<feature type="signal peptide" evidence="1">
    <location>
        <begin position="1"/>
        <end position="40"/>
    </location>
</feature>
<name>A0ABX8XRX1_9ACTN</name>
<dbReference type="Proteomes" id="UP000827138">
    <property type="component" value="Chromosome"/>
</dbReference>
<dbReference type="InterPro" id="IPR001466">
    <property type="entry name" value="Beta-lactam-related"/>
</dbReference>
<dbReference type="SUPFAM" id="SSF56601">
    <property type="entry name" value="beta-lactamase/transpeptidase-like"/>
    <property type="match status" value="1"/>
</dbReference>
<protein>
    <submittedName>
        <fullName evidence="3">Beta-lactamase family protein</fullName>
    </submittedName>
</protein>
<evidence type="ECO:0000313" key="3">
    <source>
        <dbReference type="EMBL" id="QYX78685.1"/>
    </source>
</evidence>
<keyword evidence="1" id="KW-0732">Signal</keyword>
<proteinExistence type="predicted"/>
<dbReference type="EMBL" id="CP080647">
    <property type="protein sequence ID" value="QYX78685.1"/>
    <property type="molecule type" value="Genomic_DNA"/>
</dbReference>
<gene>
    <name evidence="3" type="ORF">K1J60_21020</name>
</gene>
<feature type="domain" description="Beta-lactamase-related" evidence="2">
    <location>
        <begin position="86"/>
        <end position="395"/>
    </location>
</feature>
<evidence type="ECO:0000259" key="2">
    <source>
        <dbReference type="Pfam" id="PF00144"/>
    </source>
</evidence>